<dbReference type="RefSeq" id="WP_061835699.1">
    <property type="nucleotide sequence ID" value="NZ_LUKE01000003.1"/>
</dbReference>
<proteinExistence type="predicted"/>
<accession>A0A150WJQ3</accession>
<name>A0A150WJQ3_BDEBC</name>
<dbReference type="AlphaFoldDB" id="A0A150WJQ3"/>
<dbReference type="Proteomes" id="UP000075320">
    <property type="component" value="Unassembled WGS sequence"/>
</dbReference>
<gene>
    <name evidence="1" type="ORF">AZI86_13355</name>
</gene>
<comment type="caution">
    <text evidence="1">The sequence shown here is derived from an EMBL/GenBank/DDBJ whole genome shotgun (WGS) entry which is preliminary data.</text>
</comment>
<evidence type="ECO:0000313" key="1">
    <source>
        <dbReference type="EMBL" id="KYG63805.1"/>
    </source>
</evidence>
<reference evidence="1 2" key="1">
    <citation type="submission" date="2016-03" db="EMBL/GenBank/DDBJ databases">
        <authorList>
            <person name="Ploux O."/>
        </authorList>
    </citation>
    <scope>NUCLEOTIDE SEQUENCE [LARGE SCALE GENOMIC DNA]</scope>
    <source>
        <strain evidence="1 2">R0</strain>
    </source>
</reference>
<organism evidence="1 2">
    <name type="scientific">Bdellovibrio bacteriovorus</name>
    <dbReference type="NCBI Taxonomy" id="959"/>
    <lineage>
        <taxon>Bacteria</taxon>
        <taxon>Pseudomonadati</taxon>
        <taxon>Bdellovibrionota</taxon>
        <taxon>Bdellovibrionia</taxon>
        <taxon>Bdellovibrionales</taxon>
        <taxon>Pseudobdellovibrionaceae</taxon>
        <taxon>Bdellovibrio</taxon>
    </lineage>
</organism>
<dbReference type="EMBL" id="LUKE01000003">
    <property type="protein sequence ID" value="KYG63805.1"/>
    <property type="molecule type" value="Genomic_DNA"/>
</dbReference>
<protein>
    <submittedName>
        <fullName evidence="1">Uncharacterized protein</fullName>
    </submittedName>
</protein>
<sequence>MSKISEKDLLYFADELYRLAWMPNKADANPLNSQLRQRAHNLQYESFSDRESLFKAIEYAEAASGDARRKEHWLRQLDAVWIVLESRLMEQIASANTRNAARELTRTE</sequence>
<evidence type="ECO:0000313" key="2">
    <source>
        <dbReference type="Proteomes" id="UP000075320"/>
    </source>
</evidence>
<keyword evidence="2" id="KW-1185">Reference proteome</keyword>